<dbReference type="OrthoDB" id="10353281at2759"/>
<dbReference type="AlphaFoldDB" id="A0A2H3TMM7"/>
<dbReference type="VEuPathDB" id="FungiDB:FOIG_05500"/>
<sequence length="101" mass="11226">MHGSDGGMVTYLDEAISKAVQCEISSKASGFSSFCPRERQRQETDGQAQAQAPCRRLSMPPRRLFLALVRLCFIHHDLGSSIDLFSVYVVDELLLSICTCE</sequence>
<dbReference type="Proteomes" id="UP000219369">
    <property type="component" value="Unassembled WGS sequence"/>
</dbReference>
<dbReference type="VEuPathDB" id="FungiDB:FOXG_18272"/>
<protein>
    <submittedName>
        <fullName evidence="2">Uncharacterized protein</fullName>
    </submittedName>
</protein>
<proteinExistence type="predicted"/>
<evidence type="ECO:0000313" key="3">
    <source>
        <dbReference type="Proteomes" id="UP000219369"/>
    </source>
</evidence>
<organism evidence="2 3">
    <name type="scientific">Fusarium oxysporum</name>
    <name type="common">Fusarium vascular wilt</name>
    <dbReference type="NCBI Taxonomy" id="5507"/>
    <lineage>
        <taxon>Eukaryota</taxon>
        <taxon>Fungi</taxon>
        <taxon>Dikarya</taxon>
        <taxon>Ascomycota</taxon>
        <taxon>Pezizomycotina</taxon>
        <taxon>Sordariomycetes</taxon>
        <taxon>Hypocreomycetidae</taxon>
        <taxon>Hypocreales</taxon>
        <taxon>Nectriaceae</taxon>
        <taxon>Fusarium</taxon>
        <taxon>Fusarium oxysporum species complex</taxon>
    </lineage>
</organism>
<evidence type="ECO:0000313" key="2">
    <source>
        <dbReference type="EMBL" id="SCO83043.1"/>
    </source>
</evidence>
<evidence type="ECO:0000256" key="1">
    <source>
        <dbReference type="SAM" id="MobiDB-lite"/>
    </source>
</evidence>
<reference evidence="3" key="1">
    <citation type="submission" date="2016-09" db="EMBL/GenBank/DDBJ databases">
        <authorList>
            <person name="Guldener U."/>
        </authorList>
    </citation>
    <scope>NUCLEOTIDE SEQUENCE [LARGE SCALE GENOMIC DNA]</scope>
    <source>
        <strain evidence="3">V64-1</strain>
    </source>
</reference>
<dbReference type="EMBL" id="FMJY01000004">
    <property type="protein sequence ID" value="SCO83043.1"/>
    <property type="molecule type" value="Genomic_DNA"/>
</dbReference>
<name>A0A2H3TMM7_FUSOX</name>
<gene>
    <name evidence="2" type="ORF">FRV6_07256</name>
</gene>
<feature type="region of interest" description="Disordered" evidence="1">
    <location>
        <begin position="29"/>
        <end position="52"/>
    </location>
</feature>
<dbReference type="VEuPathDB" id="FungiDB:FOZG_04922"/>
<accession>A0A2H3TMM7</accession>